<dbReference type="AlphaFoldDB" id="A0A067SGZ8"/>
<reference evidence="3" key="1">
    <citation type="journal article" date="2014" name="Proc. Natl. Acad. Sci. U.S.A.">
        <title>Extensive sampling of basidiomycete genomes demonstrates inadequacy of the white-rot/brown-rot paradigm for wood decay fungi.</title>
        <authorList>
            <person name="Riley R."/>
            <person name="Salamov A.A."/>
            <person name="Brown D.W."/>
            <person name="Nagy L.G."/>
            <person name="Floudas D."/>
            <person name="Held B.W."/>
            <person name="Levasseur A."/>
            <person name="Lombard V."/>
            <person name="Morin E."/>
            <person name="Otillar R."/>
            <person name="Lindquist E.A."/>
            <person name="Sun H."/>
            <person name="LaButti K.M."/>
            <person name="Schmutz J."/>
            <person name="Jabbour D."/>
            <person name="Luo H."/>
            <person name="Baker S.E."/>
            <person name="Pisabarro A.G."/>
            <person name="Walton J.D."/>
            <person name="Blanchette R.A."/>
            <person name="Henrissat B."/>
            <person name="Martin F."/>
            <person name="Cullen D."/>
            <person name="Hibbett D.S."/>
            <person name="Grigoriev I.V."/>
        </authorList>
    </citation>
    <scope>NUCLEOTIDE SEQUENCE [LARGE SCALE GENOMIC DNA]</scope>
    <source>
        <strain evidence="3">CBS 339.88</strain>
    </source>
</reference>
<organism evidence="2 3">
    <name type="scientific">Galerina marginata (strain CBS 339.88)</name>
    <dbReference type="NCBI Taxonomy" id="685588"/>
    <lineage>
        <taxon>Eukaryota</taxon>
        <taxon>Fungi</taxon>
        <taxon>Dikarya</taxon>
        <taxon>Basidiomycota</taxon>
        <taxon>Agaricomycotina</taxon>
        <taxon>Agaricomycetes</taxon>
        <taxon>Agaricomycetidae</taxon>
        <taxon>Agaricales</taxon>
        <taxon>Agaricineae</taxon>
        <taxon>Strophariaceae</taxon>
        <taxon>Galerina</taxon>
    </lineage>
</organism>
<sequence length="467" mass="52011">MTQVPGPDIATEHADAEEEGTTSVRSRHSSLDGPYRQAQAENTFARCNMVTSVAGSEETYSRSLLFSGHGFSFWNIYGNSSRPKKHIEQGVSIGDVGMVDPGGDFVYGFNIFAAPTDPVQPNKLPEEFEEVNPPLDRDTEIQFVPEYFARGTVITSKGVHIRRISEDPLEISFSTTAREGALVVLPEGGSREDLKSTSRLTEHINKNAVKWYNHIFNHGLSEAITFPNASLYLITGCDKAKSWSAVSIPREPADSGKKIEMTYRVGDSSPWNDDALARAKSFNPEEEKDKNFCVFVRGIRISLSNRLWLRHLPCRPPDRAAYYNLLSSPIVGFPSKLVRLKERLFGVTRPWLSERQQVPFHPAMIISQILLDKHPTADVAIVEDSTWCNLAPGSEGTAPRILDVIARAIASCDIVLDDKLVMLVPKSSNSTEAKPKVGFVRYVMARHTESQARKKALQLAKRITQLR</sequence>
<proteinExistence type="predicted"/>
<dbReference type="OrthoDB" id="3222453at2759"/>
<accession>A0A067SGZ8</accession>
<dbReference type="Proteomes" id="UP000027222">
    <property type="component" value="Unassembled WGS sequence"/>
</dbReference>
<evidence type="ECO:0000256" key="1">
    <source>
        <dbReference type="SAM" id="MobiDB-lite"/>
    </source>
</evidence>
<evidence type="ECO:0000313" key="3">
    <source>
        <dbReference type="Proteomes" id="UP000027222"/>
    </source>
</evidence>
<protein>
    <submittedName>
        <fullName evidence="2">Uncharacterized protein</fullName>
    </submittedName>
</protein>
<evidence type="ECO:0000313" key="2">
    <source>
        <dbReference type="EMBL" id="KDR69292.1"/>
    </source>
</evidence>
<keyword evidence="3" id="KW-1185">Reference proteome</keyword>
<gene>
    <name evidence="2" type="ORF">GALMADRAFT_160575</name>
</gene>
<dbReference type="HOGENOM" id="CLU_585325_0_0_1"/>
<feature type="region of interest" description="Disordered" evidence="1">
    <location>
        <begin position="1"/>
        <end position="36"/>
    </location>
</feature>
<dbReference type="EMBL" id="KL142403">
    <property type="protein sequence ID" value="KDR69292.1"/>
    <property type="molecule type" value="Genomic_DNA"/>
</dbReference>
<name>A0A067SGZ8_GALM3</name>